<dbReference type="PROSITE" id="PS50943">
    <property type="entry name" value="HTH_CROC1"/>
    <property type="match status" value="1"/>
</dbReference>
<keyword evidence="3" id="KW-1185">Reference proteome</keyword>
<evidence type="ECO:0000313" key="3">
    <source>
        <dbReference type="Proteomes" id="UP001595593"/>
    </source>
</evidence>
<dbReference type="CDD" id="cd00093">
    <property type="entry name" value="HTH_XRE"/>
    <property type="match status" value="1"/>
</dbReference>
<name>A0ABV7FXN4_9PROT</name>
<proteinExistence type="predicted"/>
<evidence type="ECO:0000313" key="2">
    <source>
        <dbReference type="EMBL" id="MFC3123520.1"/>
    </source>
</evidence>
<feature type="domain" description="HTH cro/C1-type" evidence="1">
    <location>
        <begin position="17"/>
        <end position="71"/>
    </location>
</feature>
<dbReference type="EMBL" id="JBHRTN010000002">
    <property type="protein sequence ID" value="MFC3123520.1"/>
    <property type="molecule type" value="Genomic_DNA"/>
</dbReference>
<dbReference type="InterPro" id="IPR001387">
    <property type="entry name" value="Cro/C1-type_HTH"/>
</dbReference>
<dbReference type="Gene3D" id="1.10.260.40">
    <property type="entry name" value="lambda repressor-like DNA-binding domains"/>
    <property type="match status" value="1"/>
</dbReference>
<comment type="caution">
    <text evidence="2">The sequence shown here is derived from an EMBL/GenBank/DDBJ whole genome shotgun (WGS) entry which is preliminary data.</text>
</comment>
<sequence length="81" mass="8991">MPRSSRSPRHLRLIEILKAGRLSADLTQHEAAAKLRRPQSFVAKYESGERRLDVVELIEVCEVIGLDPQDLVAELTAVGQG</sequence>
<reference evidence="3" key="1">
    <citation type="journal article" date="2019" name="Int. J. Syst. Evol. Microbiol.">
        <title>The Global Catalogue of Microorganisms (GCM) 10K type strain sequencing project: providing services to taxonomists for standard genome sequencing and annotation.</title>
        <authorList>
            <consortium name="The Broad Institute Genomics Platform"/>
            <consortium name="The Broad Institute Genome Sequencing Center for Infectious Disease"/>
            <person name="Wu L."/>
            <person name="Ma J."/>
        </authorList>
    </citation>
    <scope>NUCLEOTIDE SEQUENCE [LARGE SCALE GENOMIC DNA]</scope>
    <source>
        <strain evidence="3">KCTC 52094</strain>
    </source>
</reference>
<dbReference type="InterPro" id="IPR010982">
    <property type="entry name" value="Lambda_DNA-bd_dom_sf"/>
</dbReference>
<dbReference type="Proteomes" id="UP001595593">
    <property type="component" value="Unassembled WGS sequence"/>
</dbReference>
<organism evidence="2 3">
    <name type="scientific">Teichococcus globiformis</name>
    <dbReference type="NCBI Taxonomy" id="2307229"/>
    <lineage>
        <taxon>Bacteria</taxon>
        <taxon>Pseudomonadati</taxon>
        <taxon>Pseudomonadota</taxon>
        <taxon>Alphaproteobacteria</taxon>
        <taxon>Acetobacterales</taxon>
        <taxon>Roseomonadaceae</taxon>
        <taxon>Roseomonas</taxon>
    </lineage>
</organism>
<evidence type="ECO:0000259" key="1">
    <source>
        <dbReference type="PROSITE" id="PS50943"/>
    </source>
</evidence>
<dbReference type="Pfam" id="PF01381">
    <property type="entry name" value="HTH_3"/>
    <property type="match status" value="1"/>
</dbReference>
<protein>
    <submittedName>
        <fullName evidence="2">Helix-turn-helix domain-containing protein</fullName>
    </submittedName>
</protein>
<dbReference type="SUPFAM" id="SSF47413">
    <property type="entry name" value="lambda repressor-like DNA-binding domains"/>
    <property type="match status" value="1"/>
</dbReference>
<dbReference type="RefSeq" id="WP_379592477.1">
    <property type="nucleotide sequence ID" value="NZ_JBHRTN010000002.1"/>
</dbReference>
<accession>A0ABV7FXN4</accession>
<dbReference type="SMART" id="SM00530">
    <property type="entry name" value="HTH_XRE"/>
    <property type="match status" value="1"/>
</dbReference>
<gene>
    <name evidence="2" type="ORF">ACFOD4_00485</name>
</gene>